<dbReference type="EMBL" id="AQGV01000015">
    <property type="protein sequence ID" value="MBE0370989.1"/>
    <property type="molecule type" value="Genomic_DNA"/>
</dbReference>
<evidence type="ECO:0000256" key="1">
    <source>
        <dbReference type="SAM" id="Phobius"/>
    </source>
</evidence>
<evidence type="ECO:0000313" key="3">
    <source>
        <dbReference type="Proteomes" id="UP000615755"/>
    </source>
</evidence>
<dbReference type="PANTHER" id="PTHR34219:SF8">
    <property type="entry name" value="PEPSY DOMAIN-CONTAINING PROTEIN"/>
    <property type="match status" value="1"/>
</dbReference>
<evidence type="ECO:0008006" key="4">
    <source>
        <dbReference type="Google" id="ProtNLM"/>
    </source>
</evidence>
<proteinExistence type="predicted"/>
<dbReference type="Pfam" id="PF03929">
    <property type="entry name" value="PepSY_TM"/>
    <property type="match status" value="1"/>
</dbReference>
<protein>
    <recommendedName>
        <fullName evidence="4">Cellulose-binding protein</fullName>
    </recommendedName>
</protein>
<evidence type="ECO:0000313" key="2">
    <source>
        <dbReference type="EMBL" id="MBE0370989.1"/>
    </source>
</evidence>
<dbReference type="Proteomes" id="UP000615755">
    <property type="component" value="Unassembled WGS sequence"/>
</dbReference>
<organism evidence="2 3">
    <name type="scientific">Pseudoalteromonas aurantia 208</name>
    <dbReference type="NCBI Taxonomy" id="1314867"/>
    <lineage>
        <taxon>Bacteria</taxon>
        <taxon>Pseudomonadati</taxon>
        <taxon>Pseudomonadota</taxon>
        <taxon>Gammaproteobacteria</taxon>
        <taxon>Alteromonadales</taxon>
        <taxon>Pseudoalteromonadaceae</taxon>
        <taxon>Pseudoalteromonas</taxon>
    </lineage>
</organism>
<feature type="transmembrane region" description="Helical" evidence="1">
    <location>
        <begin position="12"/>
        <end position="33"/>
    </location>
</feature>
<name>A0ABR9EJA6_9GAMM</name>
<dbReference type="PANTHER" id="PTHR34219">
    <property type="entry name" value="IRON-REGULATED INNER MEMBRANE PROTEIN-RELATED"/>
    <property type="match status" value="1"/>
</dbReference>
<feature type="transmembrane region" description="Helical" evidence="1">
    <location>
        <begin position="144"/>
        <end position="167"/>
    </location>
</feature>
<comment type="caution">
    <text evidence="2">The sequence shown here is derived from an EMBL/GenBank/DDBJ whole genome shotgun (WGS) entry which is preliminary data.</text>
</comment>
<accession>A0ABR9EJA6</accession>
<gene>
    <name evidence="2" type="ORF">PAUR_b1138</name>
</gene>
<dbReference type="RefSeq" id="WP_192510006.1">
    <property type="nucleotide sequence ID" value="NZ_AQGV01000015.1"/>
</dbReference>
<keyword evidence="1" id="KW-0812">Transmembrane</keyword>
<feature type="transmembrane region" description="Helical" evidence="1">
    <location>
        <begin position="336"/>
        <end position="357"/>
    </location>
</feature>
<keyword evidence="1" id="KW-0472">Membrane</keyword>
<reference evidence="2 3" key="1">
    <citation type="submission" date="2015-03" db="EMBL/GenBank/DDBJ databases">
        <title>Genome sequence of Pseudoalteromonas aurantia.</title>
        <authorList>
            <person name="Xie B.-B."/>
            <person name="Rong J.-C."/>
            <person name="Qin Q.-L."/>
            <person name="Zhang Y.-Z."/>
        </authorList>
    </citation>
    <scope>NUCLEOTIDE SEQUENCE [LARGE SCALE GENOMIC DNA]</scope>
    <source>
        <strain evidence="2 3">208</strain>
    </source>
</reference>
<keyword evidence="3" id="KW-1185">Reference proteome</keyword>
<feature type="transmembrane region" description="Helical" evidence="1">
    <location>
        <begin position="201"/>
        <end position="218"/>
    </location>
</feature>
<keyword evidence="1" id="KW-1133">Transmembrane helix</keyword>
<sequence>MTKKQLFKLHSWVGLLCLLPFLLICLTGSLLVFKTEIDRILLPDETVVFASEERMLEDDLLIAVRQQLPEYELGSWELLGNNGEADRIYLIKKGTNIWFKAHLNPYTGKVLSTPEHLHHYLTDWLVELHYTLLLNDIDGLDEHLGTAFTSIFALFLIFLGISGLVIYRQFWKRVLTLRWDQRLLVVLSDIHKMVGTLSSPVLLILGVTGGYYNISIYIHEWQEHQQRPEHHIMQKRLYVDDVSITEMVVTAPDYVAGFKTTYILFPTEPNQNITLFGQVPTSNPLLSDYGSMVTFDSQTGQYLSRYDIREQGFVTVMIDTFRKLHFGNFAGLASKIIYSIVGLAPILLGITGLYLWYSRRRKRIKQRTKTKLASLYS</sequence>
<dbReference type="InterPro" id="IPR005625">
    <property type="entry name" value="PepSY-ass_TM"/>
</dbReference>